<sequence>MSRKVMPTMSVESEKVNGELELAAIPKNVPSLCIPRVFPNITSERVKAVFEQLGIGRVERVDVVVRTGEKGETLKRIFVHLEWNDSENAAKARQRLLCGNDIKVIYDEPWFWKISANRSTREPRREESRPQRQDSRPRRDEYQDSRRQYYDSSQQRQEVQQQMIRQPKRRIVKRQHQEPQYVEMPRAEFATAAVARPMSPHSPPPRDEEEEKEKHHTIQLLHIPRKATQLVVVEEANGKGDEEEN</sequence>
<evidence type="ECO:0000313" key="2">
    <source>
        <dbReference type="EMBL" id="QHU28512.1"/>
    </source>
</evidence>
<feature type="region of interest" description="Disordered" evidence="1">
    <location>
        <begin position="195"/>
        <end position="217"/>
    </location>
</feature>
<protein>
    <recommendedName>
        <fullName evidence="3">RRM domain-containing protein</fullName>
    </recommendedName>
</protein>
<dbReference type="AlphaFoldDB" id="A0A6C0LH97"/>
<accession>A0A6C0LH97</accession>
<dbReference type="Gene3D" id="3.30.70.330">
    <property type="match status" value="1"/>
</dbReference>
<proteinExistence type="predicted"/>
<reference evidence="2" key="1">
    <citation type="journal article" date="2020" name="Nature">
        <title>Giant virus diversity and host interactions through global metagenomics.</title>
        <authorList>
            <person name="Schulz F."/>
            <person name="Roux S."/>
            <person name="Paez-Espino D."/>
            <person name="Jungbluth S."/>
            <person name="Walsh D.A."/>
            <person name="Denef V.J."/>
            <person name="McMahon K.D."/>
            <person name="Konstantinidis K.T."/>
            <person name="Eloe-Fadrosh E.A."/>
            <person name="Kyrpides N.C."/>
            <person name="Woyke T."/>
        </authorList>
    </citation>
    <scope>NUCLEOTIDE SEQUENCE</scope>
    <source>
        <strain evidence="2">GVMAG-M-3300027770-73</strain>
    </source>
</reference>
<feature type="compositionally biased region" description="Low complexity" evidence="1">
    <location>
        <begin position="150"/>
        <end position="165"/>
    </location>
</feature>
<feature type="compositionally biased region" description="Basic and acidic residues" evidence="1">
    <location>
        <begin position="119"/>
        <end position="149"/>
    </location>
</feature>
<feature type="region of interest" description="Disordered" evidence="1">
    <location>
        <begin position="118"/>
        <end position="177"/>
    </location>
</feature>
<dbReference type="EMBL" id="MN740472">
    <property type="protein sequence ID" value="QHU28512.1"/>
    <property type="molecule type" value="Genomic_DNA"/>
</dbReference>
<evidence type="ECO:0000256" key="1">
    <source>
        <dbReference type="SAM" id="MobiDB-lite"/>
    </source>
</evidence>
<name>A0A6C0LH97_9ZZZZ</name>
<evidence type="ECO:0008006" key="3">
    <source>
        <dbReference type="Google" id="ProtNLM"/>
    </source>
</evidence>
<dbReference type="InterPro" id="IPR012677">
    <property type="entry name" value="Nucleotide-bd_a/b_plait_sf"/>
</dbReference>
<organism evidence="2">
    <name type="scientific">viral metagenome</name>
    <dbReference type="NCBI Taxonomy" id="1070528"/>
    <lineage>
        <taxon>unclassified sequences</taxon>
        <taxon>metagenomes</taxon>
        <taxon>organismal metagenomes</taxon>
    </lineage>
</organism>